<feature type="region of interest" description="Disordered" evidence="1">
    <location>
        <begin position="281"/>
        <end position="300"/>
    </location>
</feature>
<evidence type="ECO:0000313" key="2">
    <source>
        <dbReference type="EMBL" id="MEA1305255.1"/>
    </source>
</evidence>
<sequence>MNSTANPEVEMSNRVASLMGTTLTEADVHRFLLDAADILGTESFAVYGPDLFFRWACGDRYVEITPNPAFSDKGCSLRVISFDRERAIDIDEYLTFENCELNEFPYVWTAELGRTGFNTFGPGTHYAVTWEMFDETIAVILHALPDNLALIPPQWRRPFTLRWDMGASGLGLVSFTGTVEGLTVTVESTGEQVLIPRALLGHEVKMGDVVAGLAGGRPLSDIRFAGSEGFGDAYHQDLYVATPNGNESGWDKDLVESLIQEHTENDSRPAMTMEDLRQLAATPASTPSDATVDEPEQSQTRWTTVPMKIGLPIPAVLHVVEQIVTGTAMEDVLTRLGGQSGSRWDEPILRGDGWLARPSGGKWEIEVVTAPEGDDEGENLCFDERHLADYAWRIAQALEQRYGPPYGMNTTNDGYLSRLFRVGNHGIEVGTSFDAVTVETGSFDKLAEFW</sequence>
<dbReference type="AlphaFoldDB" id="A0AAW9KYZ8"/>
<comment type="caution">
    <text evidence="2">The sequence shown here is derived from an EMBL/GenBank/DDBJ whole genome shotgun (WGS) entry which is preliminary data.</text>
</comment>
<gene>
    <name evidence="2" type="ORF">QU665_09290</name>
</gene>
<dbReference type="RefSeq" id="WP_322912687.1">
    <property type="nucleotide sequence ID" value="NZ_JAXBCZ010000001.1"/>
</dbReference>
<protein>
    <submittedName>
        <fullName evidence="2">Uncharacterized protein</fullName>
    </submittedName>
</protein>
<dbReference type="Proteomes" id="UP001289581">
    <property type="component" value="Unassembled WGS sequence"/>
</dbReference>
<keyword evidence="3" id="KW-1185">Reference proteome</keyword>
<name>A0AAW9KYZ8_9ACTO</name>
<accession>A0AAW9KYZ8</accession>
<proteinExistence type="predicted"/>
<organism evidence="2 3">
    <name type="scientific">Actinomyces oris</name>
    <dbReference type="NCBI Taxonomy" id="544580"/>
    <lineage>
        <taxon>Bacteria</taxon>
        <taxon>Bacillati</taxon>
        <taxon>Actinomycetota</taxon>
        <taxon>Actinomycetes</taxon>
        <taxon>Actinomycetales</taxon>
        <taxon>Actinomycetaceae</taxon>
        <taxon>Actinomyces</taxon>
    </lineage>
</organism>
<evidence type="ECO:0000313" key="3">
    <source>
        <dbReference type="Proteomes" id="UP001289581"/>
    </source>
</evidence>
<dbReference type="EMBL" id="JAXBCZ010000001">
    <property type="protein sequence ID" value="MEA1305255.1"/>
    <property type="molecule type" value="Genomic_DNA"/>
</dbReference>
<feature type="compositionally biased region" description="Low complexity" evidence="1">
    <location>
        <begin position="281"/>
        <end position="290"/>
    </location>
</feature>
<reference evidence="2 3" key="1">
    <citation type="submission" date="2023-06" db="EMBL/GenBank/DDBJ databases">
        <title>Actinomyces orist ORNL 0101 HMT-893 genome.</title>
        <authorList>
            <person name="Johnston C.D."/>
            <person name="Chen T."/>
            <person name="Dewhirst F.E."/>
        </authorList>
    </citation>
    <scope>NUCLEOTIDE SEQUENCE [LARGE SCALE GENOMIC DNA]</scope>
    <source>
        <strain evidence="2 3">ORNL 0101</strain>
    </source>
</reference>
<evidence type="ECO:0000256" key="1">
    <source>
        <dbReference type="SAM" id="MobiDB-lite"/>
    </source>
</evidence>